<sequence length="310" mass="34599">MMEPVLRIHNLTKHMGSLTPVKGISFNLERGSCTALLGPNGAGKTTTLRMLAGLLSPSQGEIRYGNSGETGADNQRWQKRIGYLPQYPKFYGWMSGLEYLIFSAKLSGLPGKQAKLRSLEVLEMVGLQEAANRRISGYSGGMKQRLGIAQALVHEPEMILLDEPVSALDPIGRREVMDLLDRLRGEVTILFSTHVLHDAEEVCDRMVLMVDGRIAEQGELSELRAKYRQPLLLLEVEPGEREADWLRSLPERHFIEEAEIRNRAARLVVQDMDEARAALVREMADAGIRFQRIEAGASSLEDMFMKVVGA</sequence>
<dbReference type="EMBL" id="JAGGKI010000027">
    <property type="protein sequence ID" value="MBP1896596.1"/>
    <property type="molecule type" value="Genomic_DNA"/>
</dbReference>
<keyword evidence="2" id="KW-0813">Transport</keyword>
<protein>
    <submittedName>
        <fullName evidence="6">ABC-2 type transport system ATP-binding protein</fullName>
    </submittedName>
</protein>
<reference evidence="6 7" key="1">
    <citation type="submission" date="2021-03" db="EMBL/GenBank/DDBJ databases">
        <title>Genomic Encyclopedia of Type Strains, Phase IV (KMG-IV): sequencing the most valuable type-strain genomes for metagenomic binning, comparative biology and taxonomic classification.</title>
        <authorList>
            <person name="Goeker M."/>
        </authorList>
    </citation>
    <scope>NUCLEOTIDE SEQUENCE [LARGE SCALE GENOMIC DNA]</scope>
    <source>
        <strain evidence="6 7">DSM 15596</strain>
    </source>
</reference>
<dbReference type="InterPro" id="IPR003593">
    <property type="entry name" value="AAA+_ATPase"/>
</dbReference>
<evidence type="ECO:0000259" key="5">
    <source>
        <dbReference type="PROSITE" id="PS50893"/>
    </source>
</evidence>
<dbReference type="InterPro" id="IPR003439">
    <property type="entry name" value="ABC_transporter-like_ATP-bd"/>
</dbReference>
<evidence type="ECO:0000313" key="7">
    <source>
        <dbReference type="Proteomes" id="UP000706926"/>
    </source>
</evidence>
<dbReference type="GeneID" id="95407579"/>
<evidence type="ECO:0000256" key="4">
    <source>
        <dbReference type="ARBA" id="ARBA00022840"/>
    </source>
</evidence>
<accession>A0ABS4FJZ9</accession>
<organism evidence="6 7">
    <name type="scientific">Paenibacillus lactis</name>
    <dbReference type="NCBI Taxonomy" id="228574"/>
    <lineage>
        <taxon>Bacteria</taxon>
        <taxon>Bacillati</taxon>
        <taxon>Bacillota</taxon>
        <taxon>Bacilli</taxon>
        <taxon>Bacillales</taxon>
        <taxon>Paenibacillaceae</taxon>
        <taxon>Paenibacillus</taxon>
    </lineage>
</organism>
<evidence type="ECO:0000256" key="1">
    <source>
        <dbReference type="ARBA" id="ARBA00005417"/>
    </source>
</evidence>
<evidence type="ECO:0000256" key="2">
    <source>
        <dbReference type="ARBA" id="ARBA00022448"/>
    </source>
</evidence>
<dbReference type="PROSITE" id="PS00211">
    <property type="entry name" value="ABC_TRANSPORTER_1"/>
    <property type="match status" value="1"/>
</dbReference>
<keyword evidence="3" id="KW-0547">Nucleotide-binding</keyword>
<dbReference type="GO" id="GO:0005524">
    <property type="term" value="F:ATP binding"/>
    <property type="evidence" value="ECO:0007669"/>
    <property type="project" value="UniProtKB-KW"/>
</dbReference>
<dbReference type="InterPro" id="IPR025302">
    <property type="entry name" value="DrrA1/2-like_C"/>
</dbReference>
<dbReference type="InterPro" id="IPR017871">
    <property type="entry name" value="ABC_transporter-like_CS"/>
</dbReference>
<name>A0ABS4FJZ9_9BACL</name>
<dbReference type="PANTHER" id="PTHR43335:SF11">
    <property type="entry name" value="ABC TRANSPORTER RELATED"/>
    <property type="match status" value="1"/>
</dbReference>
<comment type="caution">
    <text evidence="6">The sequence shown here is derived from an EMBL/GenBank/DDBJ whole genome shotgun (WGS) entry which is preliminary data.</text>
</comment>
<dbReference type="SMART" id="SM00382">
    <property type="entry name" value="AAA"/>
    <property type="match status" value="1"/>
</dbReference>
<proteinExistence type="inferred from homology"/>
<dbReference type="Proteomes" id="UP000706926">
    <property type="component" value="Unassembled WGS sequence"/>
</dbReference>
<dbReference type="Pfam" id="PF00005">
    <property type="entry name" value="ABC_tran"/>
    <property type="match status" value="1"/>
</dbReference>
<dbReference type="CDD" id="cd03230">
    <property type="entry name" value="ABC_DR_subfamily_A"/>
    <property type="match status" value="1"/>
</dbReference>
<dbReference type="Pfam" id="PF13732">
    <property type="entry name" value="DrrA1-3_C"/>
    <property type="match status" value="1"/>
</dbReference>
<comment type="similarity">
    <text evidence="1">Belongs to the ABC transporter superfamily.</text>
</comment>
<dbReference type="Gene3D" id="3.40.50.300">
    <property type="entry name" value="P-loop containing nucleotide triphosphate hydrolases"/>
    <property type="match status" value="1"/>
</dbReference>
<feature type="domain" description="ABC transporter" evidence="5">
    <location>
        <begin position="6"/>
        <end position="236"/>
    </location>
</feature>
<keyword evidence="7" id="KW-1185">Reference proteome</keyword>
<evidence type="ECO:0000256" key="3">
    <source>
        <dbReference type="ARBA" id="ARBA00022741"/>
    </source>
</evidence>
<dbReference type="RefSeq" id="WP_007131650.1">
    <property type="nucleotide sequence ID" value="NZ_CP139098.1"/>
</dbReference>
<dbReference type="PROSITE" id="PS50893">
    <property type="entry name" value="ABC_TRANSPORTER_2"/>
    <property type="match status" value="1"/>
</dbReference>
<dbReference type="PANTHER" id="PTHR43335">
    <property type="entry name" value="ABC TRANSPORTER, ATP-BINDING PROTEIN"/>
    <property type="match status" value="1"/>
</dbReference>
<dbReference type="InterPro" id="IPR027417">
    <property type="entry name" value="P-loop_NTPase"/>
</dbReference>
<evidence type="ECO:0000313" key="6">
    <source>
        <dbReference type="EMBL" id="MBP1896596.1"/>
    </source>
</evidence>
<gene>
    <name evidence="6" type="ORF">J2Z18_005728</name>
</gene>
<keyword evidence="4 6" id="KW-0067">ATP-binding</keyword>
<dbReference type="SUPFAM" id="SSF52540">
    <property type="entry name" value="P-loop containing nucleoside triphosphate hydrolases"/>
    <property type="match status" value="1"/>
</dbReference>